<dbReference type="InterPro" id="IPR036909">
    <property type="entry name" value="Cyt_c-like_dom_sf"/>
</dbReference>
<reference evidence="2 3" key="1">
    <citation type="submission" date="2021-04" db="EMBL/GenBank/DDBJ databases">
        <title>Genomics, taxonomy and metabolism of representatives of sulfur bacteria of the genus Thiothrix: Thiothrix fructosivorans QT, Thiothrix unzii A1T and three new species, Thiothrix subterranea sp. nov., Thiothrix litoralis sp. nov. and 'Candidatus Thiothrix anitrata' sp. nov.</title>
        <authorList>
            <person name="Ravin N.V."/>
            <person name="Smolyakov D."/>
            <person name="Rudenko T.S."/>
            <person name="Mardanov A.V."/>
            <person name="Beletsky A.V."/>
            <person name="Markov N.D."/>
            <person name="Fomenkov A.I."/>
            <person name="Roberts R.J."/>
            <person name="Karnachuk O.V."/>
            <person name="Novikov A."/>
            <person name="Grabovich M.Y."/>
        </authorList>
    </citation>
    <scope>NUCLEOTIDE SEQUENCE [LARGE SCALE GENOMIC DNA]</scope>
    <source>
        <strain evidence="2 3">AS</strain>
    </source>
</reference>
<evidence type="ECO:0000313" key="3">
    <source>
        <dbReference type="Proteomes" id="UP000672039"/>
    </source>
</evidence>
<keyword evidence="3" id="KW-1185">Reference proteome</keyword>
<dbReference type="EMBL" id="CP072801">
    <property type="protein sequence ID" value="QTR46166.1"/>
    <property type="molecule type" value="Genomic_DNA"/>
</dbReference>
<evidence type="ECO:0000313" key="2">
    <source>
        <dbReference type="EMBL" id="QTR46166.1"/>
    </source>
</evidence>
<accession>A0ABX7WQM7</accession>
<gene>
    <name evidence="2" type="ORF">J9253_19675</name>
</gene>
<dbReference type="Gene3D" id="1.10.760.10">
    <property type="entry name" value="Cytochrome c-like domain"/>
    <property type="match status" value="1"/>
</dbReference>
<dbReference type="InterPro" id="IPR047758">
    <property type="entry name" value="CytoC_perox"/>
</dbReference>
<name>A0ABX7WQM7_9GAMM</name>
<evidence type="ECO:0000256" key="1">
    <source>
        <dbReference type="SAM" id="Phobius"/>
    </source>
</evidence>
<dbReference type="RefSeq" id="WP_210222528.1">
    <property type="nucleotide sequence ID" value="NZ_CP072801.1"/>
</dbReference>
<feature type="transmembrane region" description="Helical" evidence="1">
    <location>
        <begin position="12"/>
        <end position="31"/>
    </location>
</feature>
<dbReference type="InterPro" id="IPR051395">
    <property type="entry name" value="Cytochrome_c_Peroxidase/MauG"/>
</dbReference>
<dbReference type="Pfam" id="PF21419">
    <property type="entry name" value="RoxA-like_Cyt-c"/>
    <property type="match status" value="1"/>
</dbReference>
<keyword evidence="1" id="KW-0472">Membrane</keyword>
<proteinExistence type="predicted"/>
<dbReference type="Proteomes" id="UP000672039">
    <property type="component" value="Chromosome"/>
</dbReference>
<dbReference type="PANTHER" id="PTHR30600:SF9">
    <property type="entry name" value="BLR7738 PROTEIN"/>
    <property type="match status" value="1"/>
</dbReference>
<keyword evidence="1" id="KW-1133">Transmembrane helix</keyword>
<dbReference type="NCBIfam" id="NF040606">
    <property type="entry name" value="CytoC_perox"/>
    <property type="match status" value="1"/>
</dbReference>
<organism evidence="2 3">
    <name type="scientific">Thiothrix litoralis</name>
    <dbReference type="NCBI Taxonomy" id="2891210"/>
    <lineage>
        <taxon>Bacteria</taxon>
        <taxon>Pseudomonadati</taxon>
        <taxon>Pseudomonadota</taxon>
        <taxon>Gammaproteobacteria</taxon>
        <taxon>Thiotrichales</taxon>
        <taxon>Thiotrichaceae</taxon>
        <taxon>Thiothrix</taxon>
    </lineage>
</organism>
<sequence>MKLRIIPWVAKTLGVMVLLLLCVAGAFYYFGSASLKFVIAPGLPERDEIKRAVWLDQNWSDRDRFWFHHAPQGTATIPIPYDWFMSLEAPEISLLSNPPMLHDSAYLARLGFISSPSGWERDGHGYRRYNEATAGNPDYAGQNVGQGEKKEVYDWKDFDENQDGLPVGFVKLKAEKFKVASVGEARSPADGKPMNGDSIGLTCAACHTGHFTYQGTDIRMDGAPAMTHLDKFRSAMGVALALTDKMPGRFDRFAERMAKRKNIPLDDKQAFDAFQKQLRGALKAAIKQGKTVAGLEKTIVTQRCTESDNCENLDPGFGRLDALNRIGNQVFYSDIIDANKPDKAIKENLAANNAPVSFPYIWSTPWFLWAQYDGSIEHPLIRNAGEALGVRALLNLQQPNNPAAPLYGSSVDLGNLVDMEELLQGSSPFVGETRGFKGLQAPKWPSAIFPQQEVWQIDQTKADKGRKLYSELCMGCHLEPVSDPAFWNSKHWVDLEGEKYLNAPEIPLSELGTDPAQASVLLNRTVNVPEYLQLDPYKLLEGCGYPAAAIDKLGIKPGVQTKVLFGLALMEATKKTVDKLMQQEGMSEAEQLMLWGKRKNCPNPNLVQALLDKAEGKEAQLYYRTRPLDGVWATAPFLHNGSIPNLWSLLSPQAERPDKFCVGNLEFDPVKVGYETGIVDGKAVCDKRNLSARLSFRKAIYEFDVNQPANSNAGHVFDDVKGSTKGVIGRKLSEDERWELIEFLKTL</sequence>
<keyword evidence="1" id="KW-0812">Transmembrane</keyword>
<dbReference type="PANTHER" id="PTHR30600">
    <property type="entry name" value="CYTOCHROME C PEROXIDASE-RELATED"/>
    <property type="match status" value="1"/>
</dbReference>
<dbReference type="SUPFAM" id="SSF46626">
    <property type="entry name" value="Cytochrome c"/>
    <property type="match status" value="1"/>
</dbReference>
<evidence type="ECO:0008006" key="4">
    <source>
        <dbReference type="Google" id="ProtNLM"/>
    </source>
</evidence>
<protein>
    <recommendedName>
        <fullName evidence="4">Cytochrome c domain-containing protein</fullName>
    </recommendedName>
</protein>